<keyword evidence="2" id="KW-1185">Reference proteome</keyword>
<evidence type="ECO:0000313" key="1">
    <source>
        <dbReference type="EMBL" id="KAH9360424.1"/>
    </source>
</evidence>
<dbReference type="Proteomes" id="UP000821853">
    <property type="component" value="Chromosome 1"/>
</dbReference>
<name>A0A9J6FCR3_HAELO</name>
<gene>
    <name evidence="1" type="ORF">HPB48_019505</name>
</gene>
<reference evidence="1 2" key="1">
    <citation type="journal article" date="2020" name="Cell">
        <title>Large-Scale Comparative Analyses of Tick Genomes Elucidate Their Genetic Diversity and Vector Capacities.</title>
        <authorList>
            <consortium name="Tick Genome and Microbiome Consortium (TIGMIC)"/>
            <person name="Jia N."/>
            <person name="Wang J."/>
            <person name="Shi W."/>
            <person name="Du L."/>
            <person name="Sun Y."/>
            <person name="Zhan W."/>
            <person name="Jiang J.F."/>
            <person name="Wang Q."/>
            <person name="Zhang B."/>
            <person name="Ji P."/>
            <person name="Bell-Sakyi L."/>
            <person name="Cui X.M."/>
            <person name="Yuan T.T."/>
            <person name="Jiang B.G."/>
            <person name="Yang W.F."/>
            <person name="Lam T.T."/>
            <person name="Chang Q.C."/>
            <person name="Ding S.J."/>
            <person name="Wang X.J."/>
            <person name="Zhu J.G."/>
            <person name="Ruan X.D."/>
            <person name="Zhao L."/>
            <person name="Wei J.T."/>
            <person name="Ye R.Z."/>
            <person name="Que T.C."/>
            <person name="Du C.H."/>
            <person name="Zhou Y.H."/>
            <person name="Cheng J.X."/>
            <person name="Dai P.F."/>
            <person name="Guo W.B."/>
            <person name="Han X.H."/>
            <person name="Huang E.J."/>
            <person name="Li L.F."/>
            <person name="Wei W."/>
            <person name="Gao Y.C."/>
            <person name="Liu J.Z."/>
            <person name="Shao H.Z."/>
            <person name="Wang X."/>
            <person name="Wang C.C."/>
            <person name="Yang T.C."/>
            <person name="Huo Q.B."/>
            <person name="Li W."/>
            <person name="Chen H.Y."/>
            <person name="Chen S.E."/>
            <person name="Zhou L.G."/>
            <person name="Ni X.B."/>
            <person name="Tian J.H."/>
            <person name="Sheng Y."/>
            <person name="Liu T."/>
            <person name="Pan Y.S."/>
            <person name="Xia L.Y."/>
            <person name="Li J."/>
            <person name="Zhao F."/>
            <person name="Cao W.C."/>
        </authorList>
    </citation>
    <scope>NUCLEOTIDE SEQUENCE [LARGE SCALE GENOMIC DNA]</scope>
    <source>
        <strain evidence="1">HaeL-2018</strain>
    </source>
</reference>
<evidence type="ECO:0000313" key="2">
    <source>
        <dbReference type="Proteomes" id="UP000821853"/>
    </source>
</evidence>
<dbReference type="EMBL" id="JABSTR010000001">
    <property type="protein sequence ID" value="KAH9360424.1"/>
    <property type="molecule type" value="Genomic_DNA"/>
</dbReference>
<protein>
    <recommendedName>
        <fullName evidence="3">Endonuclease/reverse transcript</fullName>
    </recommendedName>
</protein>
<dbReference type="VEuPathDB" id="VectorBase:HLOH_049302"/>
<comment type="caution">
    <text evidence="1">The sequence shown here is derived from an EMBL/GenBank/DDBJ whole genome shotgun (WGS) entry which is preliminary data.</text>
</comment>
<dbReference type="OrthoDB" id="6510830at2759"/>
<evidence type="ECO:0008006" key="3">
    <source>
        <dbReference type="Google" id="ProtNLM"/>
    </source>
</evidence>
<dbReference type="AlphaFoldDB" id="A0A9J6FCR3"/>
<sequence>MRFSSARTVQKPSYTLHGEAVTVTDCVTILGVQYVRTLDFHAHVASVVAKSRRTLGFVTRVTKQCDPHAFRLLYTSLVLPLLEYCSAVWSPPQQHLVARIESVQRRASHTLVSRSTGPAARLHYEERLVVAKWRQLAYRRDIGRVRLLCRVFDGSLSGTFLSSQVRVSNRTGQPQLMRARTARHSTSLVPAAVRGFLSLPASQRKPLPRGREESLELCRSYARLLLSSAP</sequence>
<proteinExistence type="predicted"/>
<dbReference type="OMA" id="ARITFFR"/>
<accession>A0A9J6FCR3</accession>
<dbReference type="PANTHER" id="PTHR33332">
    <property type="entry name" value="REVERSE TRANSCRIPTASE DOMAIN-CONTAINING PROTEIN"/>
    <property type="match status" value="1"/>
</dbReference>
<organism evidence="1 2">
    <name type="scientific">Haemaphysalis longicornis</name>
    <name type="common">Bush tick</name>
    <dbReference type="NCBI Taxonomy" id="44386"/>
    <lineage>
        <taxon>Eukaryota</taxon>
        <taxon>Metazoa</taxon>
        <taxon>Ecdysozoa</taxon>
        <taxon>Arthropoda</taxon>
        <taxon>Chelicerata</taxon>
        <taxon>Arachnida</taxon>
        <taxon>Acari</taxon>
        <taxon>Parasitiformes</taxon>
        <taxon>Ixodida</taxon>
        <taxon>Ixodoidea</taxon>
        <taxon>Ixodidae</taxon>
        <taxon>Haemaphysalinae</taxon>
        <taxon>Haemaphysalis</taxon>
    </lineage>
</organism>